<dbReference type="RefSeq" id="WP_258730600.1">
    <property type="nucleotide sequence ID" value="NZ_JANTHZ010000001.1"/>
</dbReference>
<evidence type="ECO:0000256" key="3">
    <source>
        <dbReference type="ARBA" id="ARBA00022475"/>
    </source>
</evidence>
<evidence type="ECO:0000259" key="10">
    <source>
        <dbReference type="Pfam" id="PF09976"/>
    </source>
</evidence>
<keyword evidence="12" id="KW-1185">Reference proteome</keyword>
<keyword evidence="6 9" id="KW-0472">Membrane</keyword>
<sequence length="249" mass="26747">MADIFHEIDEDIRRERFSRLWNRFGIYIIALAVLIVLGVAGWRTYEWWKLQQEEAVGARFEAALKLGTEGKHQEAEAAFTAIEKDGTAGYRTLARFRAATELAATDQAKAVADFDALASDDGIPFLMRDMARVRAAALLVDTAPLSEIQSRMGTLDTPDDSFRHSARELIGLAQYKAGDYKGAEATFTKILNDAQTPPGLHQRADLMRTLAAASAGTAEAPAATSTPAAARAPSAAASETPGAPAPAVQ</sequence>
<evidence type="ECO:0000313" key="12">
    <source>
        <dbReference type="Proteomes" id="UP001151088"/>
    </source>
</evidence>
<evidence type="ECO:0000256" key="8">
    <source>
        <dbReference type="SAM" id="MobiDB-lite"/>
    </source>
</evidence>
<proteinExistence type="predicted"/>
<evidence type="ECO:0000256" key="6">
    <source>
        <dbReference type="ARBA" id="ARBA00023136"/>
    </source>
</evidence>
<name>A0A9X2P7G4_9HYPH</name>
<evidence type="ECO:0000313" key="11">
    <source>
        <dbReference type="EMBL" id="MCS0493647.1"/>
    </source>
</evidence>
<gene>
    <name evidence="11" type="ORF">NVS89_00960</name>
</gene>
<dbReference type="InterPro" id="IPR026039">
    <property type="entry name" value="YfgM"/>
</dbReference>
<comment type="caution">
    <text evidence="11">The sequence shown here is derived from an EMBL/GenBank/DDBJ whole genome shotgun (WGS) entry which is preliminary data.</text>
</comment>
<keyword evidence="7" id="KW-0143">Chaperone</keyword>
<dbReference type="PANTHER" id="PTHR38035">
    <property type="entry name" value="UPF0070 PROTEIN YFGM"/>
    <property type="match status" value="1"/>
</dbReference>
<dbReference type="Proteomes" id="UP001151088">
    <property type="component" value="Unassembled WGS sequence"/>
</dbReference>
<evidence type="ECO:0000256" key="5">
    <source>
        <dbReference type="ARBA" id="ARBA00022989"/>
    </source>
</evidence>
<keyword evidence="3" id="KW-1003">Cell membrane</keyword>
<dbReference type="GO" id="GO:0005886">
    <property type="term" value="C:plasma membrane"/>
    <property type="evidence" value="ECO:0007669"/>
    <property type="project" value="UniProtKB-SubCell"/>
</dbReference>
<reference evidence="11" key="1">
    <citation type="submission" date="2022-08" db="EMBL/GenBank/DDBJ databases">
        <authorList>
            <person name="Li F."/>
        </authorList>
    </citation>
    <scope>NUCLEOTIDE SEQUENCE</scope>
    <source>
        <strain evidence="11">MQZ15Z-1</strain>
    </source>
</reference>
<feature type="region of interest" description="Disordered" evidence="8">
    <location>
        <begin position="217"/>
        <end position="249"/>
    </location>
</feature>
<evidence type="ECO:0000256" key="7">
    <source>
        <dbReference type="ARBA" id="ARBA00023186"/>
    </source>
</evidence>
<comment type="subcellular location">
    <subcellularLocation>
        <location evidence="2">Cell membrane</location>
    </subcellularLocation>
    <subcellularLocation>
        <location evidence="1">Membrane</location>
        <topology evidence="1">Single-pass membrane protein</topology>
    </subcellularLocation>
</comment>
<feature type="transmembrane region" description="Helical" evidence="9">
    <location>
        <begin position="24"/>
        <end position="42"/>
    </location>
</feature>
<dbReference type="EMBL" id="JANTHZ010000001">
    <property type="protein sequence ID" value="MCS0493647.1"/>
    <property type="molecule type" value="Genomic_DNA"/>
</dbReference>
<evidence type="ECO:0000256" key="4">
    <source>
        <dbReference type="ARBA" id="ARBA00022692"/>
    </source>
</evidence>
<keyword evidence="4 9" id="KW-0812">Transmembrane</keyword>
<organism evidence="11 12">
    <name type="scientific">Ancylobacter mangrovi</name>
    <dbReference type="NCBI Taxonomy" id="2972472"/>
    <lineage>
        <taxon>Bacteria</taxon>
        <taxon>Pseudomonadati</taxon>
        <taxon>Pseudomonadota</taxon>
        <taxon>Alphaproteobacteria</taxon>
        <taxon>Hyphomicrobiales</taxon>
        <taxon>Xanthobacteraceae</taxon>
        <taxon>Ancylobacter</taxon>
    </lineage>
</organism>
<protein>
    <submittedName>
        <fullName evidence="11">Tetratricopeptide repeat protein</fullName>
    </submittedName>
</protein>
<dbReference type="Pfam" id="PF09976">
    <property type="entry name" value="TPR_21"/>
    <property type="match status" value="1"/>
</dbReference>
<accession>A0A9X2P7G4</accession>
<feature type="domain" description="Ancillary SecYEG translocon subunit/Cell division coordinator CpoB TPR" evidence="10">
    <location>
        <begin position="20"/>
        <end position="195"/>
    </location>
</feature>
<dbReference type="PANTHER" id="PTHR38035:SF1">
    <property type="entry name" value="ANCILLARY SECYEG TRANSLOCON SUBUNIT"/>
    <property type="match status" value="1"/>
</dbReference>
<keyword evidence="5 9" id="KW-1133">Transmembrane helix</keyword>
<dbReference type="InterPro" id="IPR018704">
    <property type="entry name" value="SecYEG/CpoB_TPR"/>
</dbReference>
<dbReference type="GO" id="GO:0044877">
    <property type="term" value="F:protein-containing complex binding"/>
    <property type="evidence" value="ECO:0007669"/>
    <property type="project" value="InterPro"/>
</dbReference>
<feature type="compositionally biased region" description="Low complexity" evidence="8">
    <location>
        <begin position="217"/>
        <end position="241"/>
    </location>
</feature>
<dbReference type="AlphaFoldDB" id="A0A9X2P7G4"/>
<evidence type="ECO:0000256" key="2">
    <source>
        <dbReference type="ARBA" id="ARBA00004236"/>
    </source>
</evidence>
<evidence type="ECO:0000256" key="9">
    <source>
        <dbReference type="SAM" id="Phobius"/>
    </source>
</evidence>
<evidence type="ECO:0000256" key="1">
    <source>
        <dbReference type="ARBA" id="ARBA00004167"/>
    </source>
</evidence>